<name>X6M7W5_RETFI</name>
<dbReference type="FunFam" id="3.40.50.300:FF:000149">
    <property type="entry name" value="Nuclear valosin-containing protein-like"/>
    <property type="match status" value="1"/>
</dbReference>
<dbReference type="GO" id="GO:0005829">
    <property type="term" value="C:cytosol"/>
    <property type="evidence" value="ECO:0007669"/>
    <property type="project" value="TreeGrafter"/>
</dbReference>
<dbReference type="InterPro" id="IPR027417">
    <property type="entry name" value="P-loop_NTPase"/>
</dbReference>
<dbReference type="GO" id="GO:0016887">
    <property type="term" value="F:ATP hydrolysis activity"/>
    <property type="evidence" value="ECO:0007669"/>
    <property type="project" value="InterPro"/>
</dbReference>
<keyword evidence="7" id="KW-1185">Reference proteome</keyword>
<dbReference type="PANTHER" id="PTHR23077">
    <property type="entry name" value="AAA-FAMILY ATPASE"/>
    <property type="match status" value="1"/>
</dbReference>
<feature type="non-terminal residue" evidence="6">
    <location>
        <position position="1"/>
    </location>
</feature>
<dbReference type="AlphaFoldDB" id="X6M7W5"/>
<comment type="similarity">
    <text evidence="1 4">Belongs to the AAA ATPase family.</text>
</comment>
<evidence type="ECO:0000313" key="7">
    <source>
        <dbReference type="Proteomes" id="UP000023152"/>
    </source>
</evidence>
<dbReference type="GO" id="GO:0005778">
    <property type="term" value="C:peroxisomal membrane"/>
    <property type="evidence" value="ECO:0007669"/>
    <property type="project" value="TreeGrafter"/>
</dbReference>
<evidence type="ECO:0000259" key="5">
    <source>
        <dbReference type="SMART" id="SM00382"/>
    </source>
</evidence>
<proteinExistence type="inferred from homology"/>
<dbReference type="Pfam" id="PF00004">
    <property type="entry name" value="AAA"/>
    <property type="match status" value="1"/>
</dbReference>
<evidence type="ECO:0000256" key="1">
    <source>
        <dbReference type="ARBA" id="ARBA00006914"/>
    </source>
</evidence>
<dbReference type="InterPro" id="IPR003960">
    <property type="entry name" value="ATPase_AAA_CS"/>
</dbReference>
<feature type="domain" description="AAA+ ATPase" evidence="5">
    <location>
        <begin position="43"/>
        <end position="177"/>
    </location>
</feature>
<comment type="caution">
    <text evidence="6">The sequence shown here is derived from an EMBL/GenBank/DDBJ whole genome shotgun (WGS) entry which is preliminary data.</text>
</comment>
<dbReference type="InterPro" id="IPR003593">
    <property type="entry name" value="AAA+_ATPase"/>
</dbReference>
<reference evidence="6 7" key="1">
    <citation type="journal article" date="2013" name="Curr. Biol.">
        <title>The Genome of the Foraminiferan Reticulomyxa filosa.</title>
        <authorList>
            <person name="Glockner G."/>
            <person name="Hulsmann N."/>
            <person name="Schleicher M."/>
            <person name="Noegel A.A."/>
            <person name="Eichinger L."/>
            <person name="Gallinger C."/>
            <person name="Pawlowski J."/>
            <person name="Sierra R."/>
            <person name="Euteneuer U."/>
            <person name="Pillet L."/>
            <person name="Moustafa A."/>
            <person name="Platzer M."/>
            <person name="Groth M."/>
            <person name="Szafranski K."/>
            <person name="Schliwa M."/>
        </authorList>
    </citation>
    <scope>NUCLEOTIDE SEQUENCE [LARGE SCALE GENOMIC DNA]</scope>
</reference>
<gene>
    <name evidence="6" type="ORF">RFI_27830</name>
</gene>
<sequence>KSQTTITEWHKIGGLQMVKNELLDILELPSKYSHLFDRLPLKLRSGILLHGPPGCGKTMIANSVAYKCGMNLISVKGPELLNKYIGASEAAVRDVFMRAANNAPCIIFFDEFDSLAPKRGSESTQVTDRVVNQLLTFLDGVESRTNVYVIAATSRPDLIDVALLRPGNFKKERERERKRGFVMIQFFNLNFTKKKRSIG</sequence>
<dbReference type="SMART" id="SM00382">
    <property type="entry name" value="AAA"/>
    <property type="match status" value="1"/>
</dbReference>
<evidence type="ECO:0000313" key="6">
    <source>
        <dbReference type="EMBL" id="ETO09547.1"/>
    </source>
</evidence>
<evidence type="ECO:0000256" key="4">
    <source>
        <dbReference type="RuleBase" id="RU003651"/>
    </source>
</evidence>
<dbReference type="GO" id="GO:0005524">
    <property type="term" value="F:ATP binding"/>
    <property type="evidence" value="ECO:0007669"/>
    <property type="project" value="UniProtKB-KW"/>
</dbReference>
<dbReference type="Gene3D" id="3.40.50.300">
    <property type="entry name" value="P-loop containing nucleotide triphosphate hydrolases"/>
    <property type="match status" value="1"/>
</dbReference>
<accession>X6M7W5</accession>
<keyword evidence="2 4" id="KW-0547">Nucleotide-binding</keyword>
<dbReference type="InterPro" id="IPR003959">
    <property type="entry name" value="ATPase_AAA_core"/>
</dbReference>
<organism evidence="6 7">
    <name type="scientific">Reticulomyxa filosa</name>
    <dbReference type="NCBI Taxonomy" id="46433"/>
    <lineage>
        <taxon>Eukaryota</taxon>
        <taxon>Sar</taxon>
        <taxon>Rhizaria</taxon>
        <taxon>Retaria</taxon>
        <taxon>Foraminifera</taxon>
        <taxon>Monothalamids</taxon>
        <taxon>Reticulomyxidae</taxon>
        <taxon>Reticulomyxa</taxon>
    </lineage>
</organism>
<dbReference type="Proteomes" id="UP000023152">
    <property type="component" value="Unassembled WGS sequence"/>
</dbReference>
<evidence type="ECO:0000256" key="2">
    <source>
        <dbReference type="ARBA" id="ARBA00022741"/>
    </source>
</evidence>
<protein>
    <recommendedName>
        <fullName evidence="5">AAA+ ATPase domain-containing protein</fullName>
    </recommendedName>
</protein>
<keyword evidence="3 4" id="KW-0067">ATP-binding</keyword>
<dbReference type="EMBL" id="ASPP01024010">
    <property type="protein sequence ID" value="ETO09547.1"/>
    <property type="molecule type" value="Genomic_DNA"/>
</dbReference>
<dbReference type="SUPFAM" id="SSF52540">
    <property type="entry name" value="P-loop containing nucleoside triphosphate hydrolases"/>
    <property type="match status" value="1"/>
</dbReference>
<dbReference type="PROSITE" id="PS00674">
    <property type="entry name" value="AAA"/>
    <property type="match status" value="1"/>
</dbReference>
<dbReference type="OrthoDB" id="2187at2759"/>
<dbReference type="OMA" id="HAFIRIG"/>
<dbReference type="PANTHER" id="PTHR23077:SF12">
    <property type="entry name" value="PEROXISOMAL ATPASE PEX1"/>
    <property type="match status" value="1"/>
</dbReference>
<dbReference type="InterPro" id="IPR050168">
    <property type="entry name" value="AAA_ATPase_domain"/>
</dbReference>
<dbReference type="GO" id="GO:0016558">
    <property type="term" value="P:protein import into peroxisome matrix"/>
    <property type="evidence" value="ECO:0007669"/>
    <property type="project" value="TreeGrafter"/>
</dbReference>
<evidence type="ECO:0000256" key="3">
    <source>
        <dbReference type="ARBA" id="ARBA00022840"/>
    </source>
</evidence>